<sequence length="336" mass="36419">MTKGTVKVAAAQVTPVFMDRKATIVKACDTIAEAGKNGARLVVFPETFVPGYPDWVWTATAGTHRDIHQAMYAELLDQAVSIPSPATDALCRAAKKAGVYVVIGVNELSGPGGSLYNTLIYIDDEGEIMGRHRKLVPTMGERLVWAPGDGSTLEAYETSIGRLGGLICWENYMPLARYAMYAWGVQIYVAPTWDSSDGWVGSMQHIAREGRTAVIGCCMAIRRSDIPDKYEFKKLYPPSKSKDEEWVNDGNSVIVAPGGRILAGPVAKEETILYADLDPAAERGSKFSLDVAGHYARPDVFQLTVNRGPAELVNVAGDIAPATNGKVKTPAKLRRK</sequence>
<dbReference type="Pfam" id="PF00795">
    <property type="entry name" value="CN_hydrolase"/>
    <property type="match status" value="1"/>
</dbReference>
<keyword evidence="3" id="KW-0378">Hydrolase</keyword>
<organism evidence="3">
    <name type="scientific">uncultured organism</name>
    <dbReference type="NCBI Taxonomy" id="155900"/>
    <lineage>
        <taxon>unclassified sequences</taxon>
        <taxon>environmental samples</taxon>
    </lineage>
</organism>
<dbReference type="PROSITE" id="PS00920">
    <property type="entry name" value="NITRIL_CHT_1"/>
    <property type="match status" value="1"/>
</dbReference>
<protein>
    <submittedName>
        <fullName evidence="3">Nitrilase</fullName>
        <ecNumber evidence="3">3.5.5.7</ecNumber>
    </submittedName>
</protein>
<evidence type="ECO:0000259" key="2">
    <source>
        <dbReference type="PROSITE" id="PS50263"/>
    </source>
</evidence>
<dbReference type="InterPro" id="IPR000132">
    <property type="entry name" value="Nitrilase/CN_hydratase_CS"/>
</dbReference>
<dbReference type="EC" id="3.5.5.7" evidence="3"/>
<accession>Q6RWH8</accession>
<dbReference type="PANTHER" id="PTHR46044">
    <property type="entry name" value="NITRILASE"/>
    <property type="match status" value="1"/>
</dbReference>
<reference evidence="3" key="1">
    <citation type="journal article" date="2004" name="Appl. Environ. Microbiol.">
        <title>Exploring nitrilase sequence space for enantioselective catalysis.</title>
        <authorList>
            <person name="Robertson D.E."/>
            <person name="Chaplin J.A."/>
            <person name="DeSantis G."/>
            <person name="Podar M."/>
            <person name="Madden M."/>
            <person name="Chi E."/>
            <person name="Richardson T."/>
            <person name="Milan A."/>
            <person name="Miller M."/>
            <person name="Weiner D.P."/>
            <person name="Wong K."/>
            <person name="McQuaid J."/>
            <person name="Farwell B."/>
            <person name="Preston L.A."/>
            <person name="Tan X."/>
            <person name="Snead M.A."/>
            <person name="Keller M."/>
            <person name="Mathur E."/>
            <person name="Kretz P.L."/>
            <person name="Burk M.J."/>
            <person name="Short J.M."/>
        </authorList>
    </citation>
    <scope>NUCLEOTIDE SEQUENCE</scope>
</reference>
<evidence type="ECO:0000313" key="3">
    <source>
        <dbReference type="EMBL" id="AAR97471.1"/>
    </source>
</evidence>
<dbReference type="InterPro" id="IPR036526">
    <property type="entry name" value="C-N_Hydrolase_sf"/>
</dbReference>
<evidence type="ECO:0000256" key="1">
    <source>
        <dbReference type="ARBA" id="ARBA00008129"/>
    </source>
</evidence>
<dbReference type="AlphaFoldDB" id="Q6RWH8"/>
<dbReference type="GO" id="GO:0018762">
    <property type="term" value="F:aliphatic nitrilase activity"/>
    <property type="evidence" value="ECO:0007669"/>
    <property type="project" value="UniProtKB-EC"/>
</dbReference>
<dbReference type="PANTHER" id="PTHR46044:SF1">
    <property type="entry name" value="CN HYDROLASE DOMAIN-CONTAINING PROTEIN"/>
    <property type="match status" value="1"/>
</dbReference>
<dbReference type="EMBL" id="AY487524">
    <property type="protein sequence ID" value="AAR97471.1"/>
    <property type="molecule type" value="Genomic_DNA"/>
</dbReference>
<dbReference type="CDD" id="cd07564">
    <property type="entry name" value="nitrilases_CHs"/>
    <property type="match status" value="1"/>
</dbReference>
<gene>
    <name evidence="3" type="ORF">BD5323</name>
</gene>
<comment type="similarity">
    <text evidence="1">Belongs to the carbon-nitrogen hydrolase superfamily. Nitrilase family.</text>
</comment>
<dbReference type="InterPro" id="IPR044149">
    <property type="entry name" value="Nitrilases_CHs"/>
</dbReference>
<dbReference type="Gene3D" id="3.60.110.10">
    <property type="entry name" value="Carbon-nitrogen hydrolase"/>
    <property type="match status" value="1"/>
</dbReference>
<feature type="domain" description="CN hydrolase" evidence="2">
    <location>
        <begin position="6"/>
        <end position="279"/>
    </location>
</feature>
<dbReference type="InterPro" id="IPR003010">
    <property type="entry name" value="C-N_Hydrolase"/>
</dbReference>
<name>Q6RWH8_9ZZZZ</name>
<proteinExistence type="inferred from homology"/>
<dbReference type="SUPFAM" id="SSF56317">
    <property type="entry name" value="Carbon-nitrogen hydrolase"/>
    <property type="match status" value="1"/>
</dbReference>
<dbReference type="PROSITE" id="PS00921">
    <property type="entry name" value="NITRIL_CHT_2"/>
    <property type="match status" value="1"/>
</dbReference>
<dbReference type="PROSITE" id="PS50263">
    <property type="entry name" value="CN_HYDROLASE"/>
    <property type="match status" value="1"/>
</dbReference>